<feature type="region of interest" description="Disordered" evidence="1">
    <location>
        <begin position="18"/>
        <end position="43"/>
    </location>
</feature>
<evidence type="ECO:0000313" key="2">
    <source>
        <dbReference type="EMBL" id="ARN83983.1"/>
    </source>
</evidence>
<dbReference type="KEGG" id="mbry:B1812_22195"/>
<keyword evidence="3" id="KW-1185">Reference proteome</keyword>
<proteinExistence type="predicted"/>
<reference evidence="2 3" key="1">
    <citation type="submission" date="2017-02" db="EMBL/GenBank/DDBJ databases">
        <authorList>
            <person name="Peterson S.W."/>
        </authorList>
    </citation>
    <scope>NUCLEOTIDE SEQUENCE [LARGE SCALE GENOMIC DNA]</scope>
    <source>
        <strain evidence="2 3">S285</strain>
        <plasmid evidence="3">Plasmid p1</plasmid>
    </source>
</reference>
<evidence type="ECO:0000256" key="1">
    <source>
        <dbReference type="SAM" id="MobiDB-lite"/>
    </source>
</evidence>
<organism evidence="2 3">
    <name type="scientific">Methylocystis bryophila</name>
    <dbReference type="NCBI Taxonomy" id="655015"/>
    <lineage>
        <taxon>Bacteria</taxon>
        <taxon>Pseudomonadati</taxon>
        <taxon>Pseudomonadota</taxon>
        <taxon>Alphaproteobacteria</taxon>
        <taxon>Hyphomicrobiales</taxon>
        <taxon>Methylocystaceae</taxon>
        <taxon>Methylocystis</taxon>
    </lineage>
</organism>
<keyword evidence="2" id="KW-0614">Plasmid</keyword>
<geneLocation type="plasmid" evidence="2 3">
    <name>p1</name>
</geneLocation>
<evidence type="ECO:0000313" key="3">
    <source>
        <dbReference type="Proteomes" id="UP000193978"/>
    </source>
</evidence>
<dbReference type="Proteomes" id="UP000193978">
    <property type="component" value="Plasmid p1"/>
</dbReference>
<accession>A0A1W6N2C5</accession>
<name>A0A1W6N2C5_9HYPH</name>
<dbReference type="EMBL" id="CP019949">
    <property type="protein sequence ID" value="ARN83983.1"/>
    <property type="molecule type" value="Genomic_DNA"/>
</dbReference>
<dbReference type="AlphaFoldDB" id="A0A1W6N2C5"/>
<sequence>MREAWFSRALFDADLPASISRGAPRDASGAASRAMSRTRQSAPGNCFAAQRNIGFGALRAQKLSDQN</sequence>
<protein>
    <submittedName>
        <fullName evidence="2">Uncharacterized protein</fullName>
    </submittedName>
</protein>
<gene>
    <name evidence="2" type="ORF">B1812_22195</name>
</gene>